<sequence>MLPAKFSSAEALPPLTLLNSASKSGALDIEPEVALQALRQYQNLSQTGSTGWETQLCTEFGLQPSSLTLLARILGRCSREDQKLFGFELLLSASALGDPSAIFTIVERGLKRNLLHERLYADALQRLDILAKKDGNRRAMHLIGKVLFARGKNVEALNWFRNATRLPADNAEYFLDFEGAGEALVFEGQILSEQGDQTGAQTAFQKAAFELDEPAAYYHLALLENPHSLKRKEYLMKAASSGIIEACHELGSFELALIKKTPDEPGPPSISDYGMAREWFQAAAFGGFGPSMLSMALICKTVGQRDDGLRWLEMAKAIPEFRTQALAWESLGKMND</sequence>
<comment type="caution">
    <text evidence="1">The sequence shown here is derived from an EMBL/GenBank/DDBJ whole genome shotgun (WGS) entry which is preliminary data.</text>
</comment>
<gene>
    <name evidence="1" type="ORF">B7463_g2821</name>
</gene>
<dbReference type="InterPro" id="IPR011990">
    <property type="entry name" value="TPR-like_helical_dom_sf"/>
</dbReference>
<evidence type="ECO:0000313" key="2">
    <source>
        <dbReference type="Proteomes" id="UP000258309"/>
    </source>
</evidence>
<accession>A0A3E2HKG3</accession>
<feature type="non-terminal residue" evidence="1">
    <location>
        <position position="336"/>
    </location>
</feature>
<protein>
    <submittedName>
        <fullName evidence="1">Uncharacterized protein</fullName>
    </submittedName>
</protein>
<reference evidence="1 2" key="1">
    <citation type="submission" date="2018-05" db="EMBL/GenBank/DDBJ databases">
        <title>Draft genome sequence of Scytalidium lignicola DSM 105466, a ubiquitous saprotrophic fungus.</title>
        <authorList>
            <person name="Buettner E."/>
            <person name="Gebauer A.M."/>
            <person name="Hofrichter M."/>
            <person name="Liers C."/>
            <person name="Kellner H."/>
        </authorList>
    </citation>
    <scope>NUCLEOTIDE SEQUENCE [LARGE SCALE GENOMIC DNA]</scope>
    <source>
        <strain evidence="1 2">DSM 105466</strain>
    </source>
</reference>
<keyword evidence="2" id="KW-1185">Reference proteome</keyword>
<proteinExistence type="predicted"/>
<organism evidence="1 2">
    <name type="scientific">Scytalidium lignicola</name>
    <name type="common">Hyphomycete</name>
    <dbReference type="NCBI Taxonomy" id="5539"/>
    <lineage>
        <taxon>Eukaryota</taxon>
        <taxon>Fungi</taxon>
        <taxon>Dikarya</taxon>
        <taxon>Ascomycota</taxon>
        <taxon>Pezizomycotina</taxon>
        <taxon>Leotiomycetes</taxon>
        <taxon>Leotiomycetes incertae sedis</taxon>
        <taxon>Scytalidium</taxon>
    </lineage>
</organism>
<dbReference type="OMA" id="ACHNLGA"/>
<name>A0A3E2HKG3_SCYLI</name>
<dbReference type="OrthoDB" id="5379420at2759"/>
<dbReference type="SUPFAM" id="SSF81901">
    <property type="entry name" value="HCP-like"/>
    <property type="match status" value="2"/>
</dbReference>
<feature type="non-terminal residue" evidence="1">
    <location>
        <position position="1"/>
    </location>
</feature>
<dbReference type="Gene3D" id="1.25.40.10">
    <property type="entry name" value="Tetratricopeptide repeat domain"/>
    <property type="match status" value="1"/>
</dbReference>
<evidence type="ECO:0000313" key="1">
    <source>
        <dbReference type="EMBL" id="RFU33541.1"/>
    </source>
</evidence>
<dbReference type="STRING" id="5539.A0A3E2HKG3"/>
<dbReference type="EMBL" id="NCSJ02000034">
    <property type="protein sequence ID" value="RFU33541.1"/>
    <property type="molecule type" value="Genomic_DNA"/>
</dbReference>
<dbReference type="Proteomes" id="UP000258309">
    <property type="component" value="Unassembled WGS sequence"/>
</dbReference>
<dbReference type="AlphaFoldDB" id="A0A3E2HKG3"/>